<name>A0AAW4PR02_9EURY</name>
<reference evidence="4 5" key="1">
    <citation type="submission" date="2021-06" db="EMBL/GenBank/DDBJ databases">
        <title>Halomicroarcula sp. a new haloarchaeum isolated from saline soil.</title>
        <authorList>
            <person name="Duran-Viseras A."/>
            <person name="Sanchez-Porro C."/>
            <person name="Ventosa A."/>
        </authorList>
    </citation>
    <scope>NUCLEOTIDE SEQUENCE [LARGE SCALE GENOMIC DNA]</scope>
    <source>
        <strain evidence="4 5">F13</strain>
    </source>
</reference>
<evidence type="ECO:0000313" key="4">
    <source>
        <dbReference type="EMBL" id="MBX0322950.1"/>
    </source>
</evidence>
<dbReference type="Gene3D" id="3.90.550.10">
    <property type="entry name" value="Spore Coat Polysaccharide Biosynthesis Protein SpsA, Chain A"/>
    <property type="match status" value="1"/>
</dbReference>
<evidence type="ECO:0000259" key="3">
    <source>
        <dbReference type="Pfam" id="PF00483"/>
    </source>
</evidence>
<dbReference type="SUPFAM" id="SSF53448">
    <property type="entry name" value="Nucleotide-diphospho-sugar transferases"/>
    <property type="match status" value="1"/>
</dbReference>
<evidence type="ECO:0000256" key="1">
    <source>
        <dbReference type="ARBA" id="ARBA00022679"/>
    </source>
</evidence>
<gene>
    <name evidence="4" type="ORF">EGH21_07910</name>
</gene>
<dbReference type="AlphaFoldDB" id="A0AAW4PR02"/>
<feature type="domain" description="Nucleotidyl transferase" evidence="3">
    <location>
        <begin position="3"/>
        <end position="217"/>
    </location>
</feature>
<dbReference type="EMBL" id="RKLR01000002">
    <property type="protein sequence ID" value="MBX0322950.1"/>
    <property type="molecule type" value="Genomic_DNA"/>
</dbReference>
<keyword evidence="5" id="KW-1185">Reference proteome</keyword>
<dbReference type="InterPro" id="IPR050065">
    <property type="entry name" value="GlmU-like"/>
</dbReference>
<evidence type="ECO:0000256" key="2">
    <source>
        <dbReference type="ARBA" id="ARBA00022695"/>
    </source>
</evidence>
<comment type="caution">
    <text evidence="4">The sequence shown here is derived from an EMBL/GenBank/DDBJ whole genome shotgun (WGS) entry which is preliminary data.</text>
</comment>
<proteinExistence type="predicted"/>
<dbReference type="InterPro" id="IPR005835">
    <property type="entry name" value="NTP_transferase_dom"/>
</dbReference>
<dbReference type="RefSeq" id="WP_220617919.1">
    <property type="nucleotide sequence ID" value="NZ_RKLR01000002.1"/>
</dbReference>
<dbReference type="CDD" id="cd04181">
    <property type="entry name" value="NTP_transferase"/>
    <property type="match status" value="1"/>
</dbReference>
<dbReference type="Proteomes" id="UP001430377">
    <property type="component" value="Unassembled WGS sequence"/>
</dbReference>
<organism evidence="4 5">
    <name type="scientific">Haloarcula rubra</name>
    <dbReference type="NCBI Taxonomy" id="2487747"/>
    <lineage>
        <taxon>Archaea</taxon>
        <taxon>Methanobacteriati</taxon>
        <taxon>Methanobacteriota</taxon>
        <taxon>Stenosarchaea group</taxon>
        <taxon>Halobacteria</taxon>
        <taxon>Halobacteriales</taxon>
        <taxon>Haloarculaceae</taxon>
        <taxon>Haloarcula</taxon>
    </lineage>
</organism>
<evidence type="ECO:0000313" key="5">
    <source>
        <dbReference type="Proteomes" id="UP001430377"/>
    </source>
</evidence>
<dbReference type="PANTHER" id="PTHR43584:SF8">
    <property type="entry name" value="N-ACETYLMURAMATE ALPHA-1-PHOSPHATE URIDYLYLTRANSFERASE"/>
    <property type="match status" value="1"/>
</dbReference>
<keyword evidence="2" id="KW-0548">Nucleotidyltransferase</keyword>
<accession>A0AAW4PR02</accession>
<dbReference type="PANTHER" id="PTHR43584">
    <property type="entry name" value="NUCLEOTIDYL TRANSFERASE"/>
    <property type="match status" value="1"/>
</dbReference>
<dbReference type="GO" id="GO:0016779">
    <property type="term" value="F:nucleotidyltransferase activity"/>
    <property type="evidence" value="ECO:0007669"/>
    <property type="project" value="UniProtKB-KW"/>
</dbReference>
<dbReference type="InterPro" id="IPR029044">
    <property type="entry name" value="Nucleotide-diphossugar_trans"/>
</dbReference>
<keyword evidence="1" id="KW-0808">Transferase</keyword>
<dbReference type="Pfam" id="PF00483">
    <property type="entry name" value="NTP_transferase"/>
    <property type="match status" value="1"/>
</dbReference>
<sequence>MDGVVLAAGEGTRMRPLTAEQPKGLVDVAGRPLLAHGFDALRSVGVDRVVVVVGYRGADVVEHFGDSYRGTPLEYVRQDDRLGTAHALAQALPVVDPPLIVLNGDNVCRANLDAVVRHHRESDAAATLLVERMSRETARQTGVVETDAEGRVTGLVEKPDDPPSTLVTRGFYAFGGAIGLAIDEVTPSARGEYELADAVDLLVQADQRVETVELEGWCHNVNDPGDRAAVTDRLQSLDGTENGE</sequence>
<protein>
    <submittedName>
        <fullName evidence="4">Nucleotidyltransferase family protein</fullName>
    </submittedName>
</protein>